<evidence type="ECO:0000313" key="3">
    <source>
        <dbReference type="Proteomes" id="UP000295781"/>
    </source>
</evidence>
<accession>A0A4P2QCK3</accession>
<name>A0A4P2QCK3_SORCE</name>
<organism evidence="2 3">
    <name type="scientific">Sorangium cellulosum</name>
    <name type="common">Polyangium cellulosum</name>
    <dbReference type="NCBI Taxonomy" id="56"/>
    <lineage>
        <taxon>Bacteria</taxon>
        <taxon>Pseudomonadati</taxon>
        <taxon>Myxococcota</taxon>
        <taxon>Polyangia</taxon>
        <taxon>Polyangiales</taxon>
        <taxon>Polyangiaceae</taxon>
        <taxon>Sorangium</taxon>
    </lineage>
</organism>
<sequence>MGRSMDRSIEPIDPFDRSRASPARFGFAVASAEYPTGTELSGSTGPPPSAGFGVGSRLACNPSGGEQPGVAQGTPAPRTSEVALYPVPAPPAVLPKSLGR</sequence>
<feature type="compositionally biased region" description="Basic and acidic residues" evidence="1">
    <location>
        <begin position="1"/>
        <end position="19"/>
    </location>
</feature>
<feature type="region of interest" description="Disordered" evidence="1">
    <location>
        <begin position="1"/>
        <end position="21"/>
    </location>
</feature>
<dbReference type="AlphaFoldDB" id="A0A4P2QCK3"/>
<evidence type="ECO:0000256" key="1">
    <source>
        <dbReference type="SAM" id="MobiDB-lite"/>
    </source>
</evidence>
<dbReference type="Proteomes" id="UP000295781">
    <property type="component" value="Chromosome"/>
</dbReference>
<reference evidence="2 3" key="1">
    <citation type="submission" date="2015-09" db="EMBL/GenBank/DDBJ databases">
        <title>Sorangium comparison.</title>
        <authorList>
            <person name="Zaburannyi N."/>
            <person name="Bunk B."/>
            <person name="Overmann J."/>
            <person name="Mueller R."/>
        </authorList>
    </citation>
    <scope>NUCLEOTIDE SEQUENCE [LARGE SCALE GENOMIC DNA]</scope>
    <source>
        <strain evidence="2 3">So ceGT47</strain>
    </source>
</reference>
<protein>
    <submittedName>
        <fullName evidence="2">Uncharacterized protein</fullName>
    </submittedName>
</protein>
<proteinExistence type="predicted"/>
<evidence type="ECO:0000313" key="2">
    <source>
        <dbReference type="EMBL" id="AUX27470.1"/>
    </source>
</evidence>
<feature type="region of interest" description="Disordered" evidence="1">
    <location>
        <begin position="35"/>
        <end position="82"/>
    </location>
</feature>
<gene>
    <name evidence="2" type="ORF">SOCEGT47_080610</name>
</gene>
<dbReference type="EMBL" id="CP012670">
    <property type="protein sequence ID" value="AUX27470.1"/>
    <property type="molecule type" value="Genomic_DNA"/>
</dbReference>